<keyword evidence="15 20" id="KW-0560">Oxidoreductase</keyword>
<dbReference type="Proteomes" id="UP000754644">
    <property type="component" value="Unassembled WGS sequence"/>
</dbReference>
<keyword evidence="8 20" id="KW-0963">Cytoplasm</keyword>
<dbReference type="NCBIfam" id="TIGR00179">
    <property type="entry name" value="murB"/>
    <property type="match status" value="1"/>
</dbReference>
<dbReference type="Gene3D" id="3.90.78.10">
    <property type="entry name" value="UDP-N-acetylenolpyruvoylglucosamine reductase, C-terminal domain"/>
    <property type="match status" value="1"/>
</dbReference>
<dbReference type="GO" id="GO:0071555">
    <property type="term" value="P:cell wall organization"/>
    <property type="evidence" value="ECO:0007669"/>
    <property type="project" value="UniProtKB-KW"/>
</dbReference>
<accession>A0A972VWD1</accession>
<dbReference type="Gene3D" id="3.30.465.10">
    <property type="match status" value="1"/>
</dbReference>
<comment type="cofactor">
    <cofactor evidence="1 20">
        <name>FAD</name>
        <dbReference type="ChEBI" id="CHEBI:57692"/>
    </cofactor>
</comment>
<dbReference type="PANTHER" id="PTHR21071:SF4">
    <property type="entry name" value="UDP-N-ACETYLENOLPYRUVOYLGLUCOSAMINE REDUCTASE"/>
    <property type="match status" value="1"/>
</dbReference>
<keyword evidence="14 20" id="KW-0573">Peptidoglycan synthesis</keyword>
<dbReference type="EC" id="1.3.1.98" evidence="6 20"/>
<dbReference type="InterPro" id="IPR016169">
    <property type="entry name" value="FAD-bd_PCMH_sub2"/>
</dbReference>
<evidence type="ECO:0000256" key="10">
    <source>
        <dbReference type="ARBA" id="ARBA00022630"/>
    </source>
</evidence>
<protein>
    <recommendedName>
        <fullName evidence="7 20">UDP-N-acetylenolpyruvoylglucosamine reductase</fullName>
        <ecNumber evidence="6 20">1.3.1.98</ecNumber>
    </recommendedName>
    <alternativeName>
        <fullName evidence="18 20">UDP-N-acetylmuramate dehydrogenase</fullName>
    </alternativeName>
</protein>
<dbReference type="PROSITE" id="PS51387">
    <property type="entry name" value="FAD_PCMH"/>
    <property type="match status" value="1"/>
</dbReference>
<feature type="active site" description="Proton donor" evidence="20">
    <location>
        <position position="256"/>
    </location>
</feature>
<evidence type="ECO:0000256" key="14">
    <source>
        <dbReference type="ARBA" id="ARBA00022984"/>
    </source>
</evidence>
<comment type="pathway">
    <text evidence="4 20">Cell wall biogenesis; peptidoglycan biosynthesis.</text>
</comment>
<keyword evidence="13 20" id="KW-0133">Cell shape</keyword>
<dbReference type="NCBIfam" id="NF000755">
    <property type="entry name" value="PRK00046.1"/>
    <property type="match status" value="1"/>
</dbReference>
<dbReference type="InterPro" id="IPR003170">
    <property type="entry name" value="MurB"/>
</dbReference>
<evidence type="ECO:0000256" key="3">
    <source>
        <dbReference type="ARBA" id="ARBA00004496"/>
    </source>
</evidence>
<evidence type="ECO:0000256" key="18">
    <source>
        <dbReference type="ARBA" id="ARBA00031026"/>
    </source>
</evidence>
<evidence type="ECO:0000256" key="9">
    <source>
        <dbReference type="ARBA" id="ARBA00022618"/>
    </source>
</evidence>
<proteinExistence type="inferred from homology"/>
<evidence type="ECO:0000256" key="1">
    <source>
        <dbReference type="ARBA" id="ARBA00001974"/>
    </source>
</evidence>
<evidence type="ECO:0000256" key="12">
    <source>
        <dbReference type="ARBA" id="ARBA00022857"/>
    </source>
</evidence>
<dbReference type="GO" id="GO:0008360">
    <property type="term" value="P:regulation of cell shape"/>
    <property type="evidence" value="ECO:0007669"/>
    <property type="project" value="UniProtKB-KW"/>
</dbReference>
<dbReference type="InterPro" id="IPR036635">
    <property type="entry name" value="MurB_C_sf"/>
</dbReference>
<comment type="subcellular location">
    <subcellularLocation>
        <location evidence="3 20">Cytoplasm</location>
    </subcellularLocation>
</comment>
<reference evidence="22" key="1">
    <citation type="submission" date="2020-05" db="EMBL/GenBank/DDBJ databases">
        <title>Sulfur intermediates as new biogeochemical hubs in an aquatic model microbial ecosystem.</title>
        <authorList>
            <person name="Vigneron A."/>
        </authorList>
    </citation>
    <scope>NUCLEOTIDE SEQUENCE</scope>
    <source>
        <strain evidence="22">Bin.250</strain>
    </source>
</reference>
<keyword evidence="16 20" id="KW-0131">Cell cycle</keyword>
<dbReference type="HAMAP" id="MF_00037">
    <property type="entry name" value="MurB"/>
    <property type="match status" value="1"/>
</dbReference>
<dbReference type="NCBIfam" id="NF010478">
    <property type="entry name" value="PRK13903.1"/>
    <property type="match status" value="1"/>
</dbReference>
<evidence type="ECO:0000256" key="20">
    <source>
        <dbReference type="HAMAP-Rule" id="MF_00037"/>
    </source>
</evidence>
<sequence length="357" mass="39506">MPTRWPASGIICWSFEAWERSLTLNIQSQVLLATRNTLRLPTRAEYLVDVDSDAEILEALRYARQRRWPVTVLGGGSNTVFAQDLVGLVICIRTRGIELIDERVIAAAGESWDHLVRHTIEAGLSGLENLTLIPGLVGAAPIQNIGAYGVELAGVVEAVHAIDIATEETLVLSNLDCQFGYRDSIFKRALHQRVIITQVCLRLNHSFVPQLDYLDLQRWRALQSPENVTAKQVSAVVADIRRKKLPDPAIVGNVGSFFKNPQIDADAWRQLQQDFPGLTGREQVDGSWKLSAAWLIDSLGLKGFKVGDAAVSDQHALVLINKGKATSQDVLALARQVQQQVMSRFNLQLEIEPVIIP</sequence>
<dbReference type="GO" id="GO:0051301">
    <property type="term" value="P:cell division"/>
    <property type="evidence" value="ECO:0007669"/>
    <property type="project" value="UniProtKB-KW"/>
</dbReference>
<keyword evidence="11 20" id="KW-0274">FAD</keyword>
<evidence type="ECO:0000256" key="17">
    <source>
        <dbReference type="ARBA" id="ARBA00023316"/>
    </source>
</evidence>
<dbReference type="GO" id="GO:0071949">
    <property type="term" value="F:FAD binding"/>
    <property type="evidence" value="ECO:0007669"/>
    <property type="project" value="InterPro"/>
</dbReference>
<evidence type="ECO:0000256" key="19">
    <source>
        <dbReference type="ARBA" id="ARBA00048914"/>
    </source>
</evidence>
<evidence type="ECO:0000256" key="6">
    <source>
        <dbReference type="ARBA" id="ARBA00012518"/>
    </source>
</evidence>
<dbReference type="InterPro" id="IPR006094">
    <property type="entry name" value="Oxid_FAD_bind_N"/>
</dbReference>
<comment type="catalytic activity">
    <reaction evidence="19 20">
        <text>UDP-N-acetyl-alpha-D-muramate + NADP(+) = UDP-N-acetyl-3-O-(1-carboxyvinyl)-alpha-D-glucosamine + NADPH + H(+)</text>
        <dbReference type="Rhea" id="RHEA:12248"/>
        <dbReference type="ChEBI" id="CHEBI:15378"/>
        <dbReference type="ChEBI" id="CHEBI:57783"/>
        <dbReference type="ChEBI" id="CHEBI:58349"/>
        <dbReference type="ChEBI" id="CHEBI:68483"/>
        <dbReference type="ChEBI" id="CHEBI:70757"/>
        <dbReference type="EC" id="1.3.1.98"/>
    </reaction>
</comment>
<dbReference type="SUPFAM" id="SSF56194">
    <property type="entry name" value="Uridine diphospho-N-Acetylenolpyruvylglucosamine reductase, MurB, C-terminal domain"/>
    <property type="match status" value="1"/>
</dbReference>
<evidence type="ECO:0000313" key="22">
    <source>
        <dbReference type="EMBL" id="NQV65495.1"/>
    </source>
</evidence>
<dbReference type="PANTHER" id="PTHR21071">
    <property type="entry name" value="UDP-N-ACETYLENOLPYRUVOYLGLUCOSAMINE REDUCTASE"/>
    <property type="match status" value="1"/>
</dbReference>
<dbReference type="Gene3D" id="3.30.43.10">
    <property type="entry name" value="Uridine Diphospho-n-acetylenolpyruvylglucosamine Reductase, domain 2"/>
    <property type="match status" value="1"/>
</dbReference>
<evidence type="ECO:0000256" key="16">
    <source>
        <dbReference type="ARBA" id="ARBA00023306"/>
    </source>
</evidence>
<dbReference type="Pfam" id="PF02873">
    <property type="entry name" value="MurB_C"/>
    <property type="match status" value="1"/>
</dbReference>
<evidence type="ECO:0000259" key="21">
    <source>
        <dbReference type="PROSITE" id="PS51387"/>
    </source>
</evidence>
<organism evidence="22 23">
    <name type="scientific">SAR86 cluster bacterium</name>
    <dbReference type="NCBI Taxonomy" id="2030880"/>
    <lineage>
        <taxon>Bacteria</taxon>
        <taxon>Pseudomonadati</taxon>
        <taxon>Pseudomonadota</taxon>
        <taxon>Gammaproteobacteria</taxon>
        <taxon>SAR86 cluster</taxon>
    </lineage>
</organism>
<feature type="domain" description="FAD-binding PCMH-type" evidence="21">
    <location>
        <begin position="39"/>
        <end position="206"/>
    </location>
</feature>
<evidence type="ECO:0000256" key="4">
    <source>
        <dbReference type="ARBA" id="ARBA00004752"/>
    </source>
</evidence>
<evidence type="ECO:0000256" key="13">
    <source>
        <dbReference type="ARBA" id="ARBA00022960"/>
    </source>
</evidence>
<dbReference type="GO" id="GO:0009252">
    <property type="term" value="P:peptidoglycan biosynthetic process"/>
    <property type="evidence" value="ECO:0007669"/>
    <property type="project" value="UniProtKB-UniRule"/>
</dbReference>
<dbReference type="AlphaFoldDB" id="A0A972VWD1"/>
<dbReference type="EMBL" id="JABMOJ010000338">
    <property type="protein sequence ID" value="NQV65495.1"/>
    <property type="molecule type" value="Genomic_DNA"/>
</dbReference>
<comment type="similarity">
    <text evidence="5 20">Belongs to the MurB family.</text>
</comment>
<dbReference type="GO" id="GO:0005829">
    <property type="term" value="C:cytosol"/>
    <property type="evidence" value="ECO:0007669"/>
    <property type="project" value="TreeGrafter"/>
</dbReference>
<keyword evidence="17 20" id="KW-0961">Cell wall biogenesis/degradation</keyword>
<dbReference type="InterPro" id="IPR011601">
    <property type="entry name" value="MurB_C"/>
</dbReference>
<evidence type="ECO:0000256" key="11">
    <source>
        <dbReference type="ARBA" id="ARBA00022827"/>
    </source>
</evidence>
<dbReference type="Pfam" id="PF01565">
    <property type="entry name" value="FAD_binding_4"/>
    <property type="match status" value="1"/>
</dbReference>
<evidence type="ECO:0000256" key="15">
    <source>
        <dbReference type="ARBA" id="ARBA00023002"/>
    </source>
</evidence>
<evidence type="ECO:0000256" key="7">
    <source>
        <dbReference type="ARBA" id="ARBA00015188"/>
    </source>
</evidence>
<dbReference type="InterPro" id="IPR016166">
    <property type="entry name" value="FAD-bd_PCMH"/>
</dbReference>
<comment type="caution">
    <text evidence="22">The sequence shown here is derived from an EMBL/GenBank/DDBJ whole genome shotgun (WGS) entry which is preliminary data.</text>
</comment>
<keyword evidence="12 20" id="KW-0521">NADP</keyword>
<feature type="active site" evidence="20">
    <location>
        <position position="182"/>
    </location>
</feature>
<dbReference type="InterPro" id="IPR016167">
    <property type="entry name" value="FAD-bd_PCMH_sub1"/>
</dbReference>
<name>A0A972VWD1_9GAMM</name>
<keyword evidence="9 20" id="KW-0132">Cell division</keyword>
<dbReference type="SUPFAM" id="SSF56176">
    <property type="entry name" value="FAD-binding/transporter-associated domain-like"/>
    <property type="match status" value="1"/>
</dbReference>
<feature type="active site" evidence="20">
    <location>
        <position position="352"/>
    </location>
</feature>
<evidence type="ECO:0000256" key="8">
    <source>
        <dbReference type="ARBA" id="ARBA00022490"/>
    </source>
</evidence>
<gene>
    <name evidence="20 22" type="primary">murB</name>
    <name evidence="22" type="ORF">HQ497_09030</name>
</gene>
<dbReference type="GO" id="GO:0008762">
    <property type="term" value="F:UDP-N-acetylmuramate dehydrogenase activity"/>
    <property type="evidence" value="ECO:0007669"/>
    <property type="project" value="UniProtKB-UniRule"/>
</dbReference>
<keyword evidence="10 20" id="KW-0285">Flavoprotein</keyword>
<dbReference type="InterPro" id="IPR036318">
    <property type="entry name" value="FAD-bd_PCMH-like_sf"/>
</dbReference>
<comment type="function">
    <text evidence="2 20">Cell wall formation.</text>
</comment>
<evidence type="ECO:0000256" key="5">
    <source>
        <dbReference type="ARBA" id="ARBA00010485"/>
    </source>
</evidence>
<evidence type="ECO:0000256" key="2">
    <source>
        <dbReference type="ARBA" id="ARBA00003921"/>
    </source>
</evidence>
<evidence type="ECO:0000313" key="23">
    <source>
        <dbReference type="Proteomes" id="UP000754644"/>
    </source>
</evidence>